<keyword evidence="2" id="KW-0732">Signal</keyword>
<evidence type="ECO:0000313" key="4">
    <source>
        <dbReference type="Proteomes" id="UP000031518"/>
    </source>
</evidence>
<proteinExistence type="predicted"/>
<keyword evidence="4" id="KW-1185">Reference proteome</keyword>
<dbReference type="SMART" id="SM00028">
    <property type="entry name" value="TPR"/>
    <property type="match status" value="5"/>
</dbReference>
<feature type="signal peptide" evidence="2">
    <location>
        <begin position="1"/>
        <end position="31"/>
    </location>
</feature>
<dbReference type="Pfam" id="PF14559">
    <property type="entry name" value="TPR_19"/>
    <property type="match status" value="1"/>
</dbReference>
<dbReference type="PANTHER" id="PTHR12558:SF13">
    <property type="entry name" value="CELL DIVISION CYCLE PROTEIN 27 HOMOLOG"/>
    <property type="match status" value="1"/>
</dbReference>
<name>A0A0B6WWZ0_9BACT</name>
<dbReference type="PROSITE" id="PS50005">
    <property type="entry name" value="TPR"/>
    <property type="match status" value="3"/>
</dbReference>
<dbReference type="InterPro" id="IPR019734">
    <property type="entry name" value="TPR_rpt"/>
</dbReference>
<feature type="chain" id="PRO_5002110887" evidence="2">
    <location>
        <begin position="32"/>
        <end position="316"/>
    </location>
</feature>
<dbReference type="Pfam" id="PF13432">
    <property type="entry name" value="TPR_16"/>
    <property type="match status" value="1"/>
</dbReference>
<evidence type="ECO:0000313" key="3">
    <source>
        <dbReference type="EMBL" id="CDM65813.1"/>
    </source>
</evidence>
<feature type="repeat" description="TPR" evidence="1">
    <location>
        <begin position="258"/>
        <end position="291"/>
    </location>
</feature>
<organism evidence="3 4">
    <name type="scientific">Pyrinomonas methylaliphatogenes</name>
    <dbReference type="NCBI Taxonomy" id="454194"/>
    <lineage>
        <taxon>Bacteria</taxon>
        <taxon>Pseudomonadati</taxon>
        <taxon>Acidobacteriota</taxon>
        <taxon>Blastocatellia</taxon>
        <taxon>Blastocatellales</taxon>
        <taxon>Pyrinomonadaceae</taxon>
        <taxon>Pyrinomonas</taxon>
    </lineage>
</organism>
<dbReference type="OrthoDB" id="108250at2"/>
<reference evidence="3 4" key="2">
    <citation type="submission" date="2015-01" db="EMBL/GenBank/DDBJ databases">
        <title>Complete genome sequence of Pyrinomonas methylaliphatogenes type strain K22T.</title>
        <authorList>
            <person name="Lee K.C.Y."/>
            <person name="Power J.F."/>
            <person name="Dunfield P.F."/>
            <person name="Morgan X.C."/>
            <person name="Huttenhower C."/>
            <person name="Stott M.B."/>
        </authorList>
    </citation>
    <scope>NUCLEOTIDE SEQUENCE [LARGE SCALE GENOMIC DNA]</scope>
    <source>
        <strain evidence="3 4">K22</strain>
    </source>
</reference>
<evidence type="ECO:0000256" key="1">
    <source>
        <dbReference type="PROSITE-ProRule" id="PRU00339"/>
    </source>
</evidence>
<feature type="repeat" description="TPR" evidence="1">
    <location>
        <begin position="223"/>
        <end position="256"/>
    </location>
</feature>
<dbReference type="EMBL" id="CBXV010000006">
    <property type="protein sequence ID" value="CDM65813.1"/>
    <property type="molecule type" value="Genomic_DNA"/>
</dbReference>
<dbReference type="Pfam" id="PF00515">
    <property type="entry name" value="TPR_1"/>
    <property type="match status" value="1"/>
</dbReference>
<keyword evidence="1" id="KW-0802">TPR repeat</keyword>
<feature type="repeat" description="TPR" evidence="1">
    <location>
        <begin position="154"/>
        <end position="187"/>
    </location>
</feature>
<accession>A0A0B6WWZ0</accession>
<dbReference type="STRING" id="454194.PYK22_01820"/>
<dbReference type="Gene3D" id="1.25.40.10">
    <property type="entry name" value="Tetratricopeptide repeat domain"/>
    <property type="match status" value="2"/>
</dbReference>
<dbReference type="InterPro" id="IPR011990">
    <property type="entry name" value="TPR-like_helical_dom_sf"/>
</dbReference>
<dbReference type="SUPFAM" id="SSF48452">
    <property type="entry name" value="TPR-like"/>
    <property type="match status" value="1"/>
</dbReference>
<dbReference type="RefSeq" id="WP_041976386.1">
    <property type="nucleotide sequence ID" value="NZ_CBXV010000006.1"/>
</dbReference>
<reference evidence="3 4" key="1">
    <citation type="submission" date="2013-12" db="EMBL/GenBank/DDBJ databases">
        <authorList>
            <person name="Stott M."/>
        </authorList>
    </citation>
    <scope>NUCLEOTIDE SEQUENCE [LARGE SCALE GENOMIC DNA]</scope>
    <source>
        <strain evidence="3 4">K22</strain>
    </source>
</reference>
<gene>
    <name evidence="3" type="ORF">PYK22_01820</name>
</gene>
<sequence length="316" mass="35008" precursor="true">MGAYVLTRVSFSKGRLLGLICCALVFGGASAAQRKSAAPLGVSTLVVRTQPNAVVWLNDVRCGVTDAMGALIIRRVPRGAYTLRVRARGFKEKALQVRVPTRGPVRVILVPTDDEAELAFQQAEELRERAKSEDDRRRAAELYRQALRLRPRFAQAHVGLARVAMELGEYDAALEEINAARRVRPIYPEASAVEGRIMRATGDYVAALAAYRRAIREGRGFQPEAYTGIGLIFEDQGKYEEAAASFKRAIAQLFDTEPALYQLLGAAYEKMERYKEAIAAYEKYLELAPNGSFAPAIRSIIEQLRQQAAGKRTLPF</sequence>
<dbReference type="PANTHER" id="PTHR12558">
    <property type="entry name" value="CELL DIVISION CYCLE 16,23,27"/>
    <property type="match status" value="1"/>
</dbReference>
<dbReference type="AlphaFoldDB" id="A0A0B6WWZ0"/>
<dbReference type="Proteomes" id="UP000031518">
    <property type="component" value="Unassembled WGS sequence"/>
</dbReference>
<dbReference type="PROSITE" id="PS50293">
    <property type="entry name" value="TPR_REGION"/>
    <property type="match status" value="2"/>
</dbReference>
<evidence type="ECO:0000256" key="2">
    <source>
        <dbReference type="SAM" id="SignalP"/>
    </source>
</evidence>
<protein>
    <submittedName>
        <fullName evidence="3">Tetratricopeptide repeat protein</fullName>
    </submittedName>
</protein>